<dbReference type="PANTHER" id="PTHR32039">
    <property type="entry name" value="MAGNESIUM-CHELATASE SUBUNIT CHLI"/>
    <property type="match status" value="1"/>
</dbReference>
<evidence type="ECO:0000256" key="2">
    <source>
        <dbReference type="ARBA" id="ARBA00022741"/>
    </source>
</evidence>
<dbReference type="Gene3D" id="3.30.230.10">
    <property type="match status" value="1"/>
</dbReference>
<dbReference type="InterPro" id="IPR025158">
    <property type="entry name" value="Mg_chelat-rel_C"/>
</dbReference>
<dbReference type="SMART" id="SM00382">
    <property type="entry name" value="AAA"/>
    <property type="match status" value="1"/>
</dbReference>
<evidence type="ECO:0000259" key="4">
    <source>
        <dbReference type="SMART" id="SM00382"/>
    </source>
</evidence>
<dbReference type="InterPro" id="IPR027417">
    <property type="entry name" value="P-loop_NTPase"/>
</dbReference>
<dbReference type="PANTHER" id="PTHR32039:SF7">
    <property type="entry name" value="COMPETENCE PROTEIN COMM"/>
    <property type="match status" value="1"/>
</dbReference>
<dbReference type="NCBIfam" id="TIGR00368">
    <property type="entry name" value="YifB family Mg chelatase-like AAA ATPase"/>
    <property type="match status" value="1"/>
</dbReference>
<dbReference type="InterPro" id="IPR004482">
    <property type="entry name" value="Mg_chelat-rel"/>
</dbReference>
<comment type="similarity">
    <text evidence="1">Belongs to the Mg-chelatase subunits D/I family. ComM subfamily.</text>
</comment>
<comment type="caution">
    <text evidence="5">The sequence shown here is derived from an EMBL/GenBank/DDBJ whole genome shotgun (WGS) entry which is preliminary data.</text>
</comment>
<dbReference type="InterPro" id="IPR003593">
    <property type="entry name" value="AAA+_ATPase"/>
</dbReference>
<dbReference type="EMBL" id="JBHSMS010000074">
    <property type="protein sequence ID" value="MFC5513661.1"/>
    <property type="molecule type" value="Genomic_DNA"/>
</dbReference>
<dbReference type="InterPro" id="IPR020568">
    <property type="entry name" value="Ribosomal_Su5_D2-typ_SF"/>
</dbReference>
<dbReference type="InterPro" id="IPR000523">
    <property type="entry name" value="Mg_chelatse_chII-like_cat_dom"/>
</dbReference>
<dbReference type="Pfam" id="PF13541">
    <property type="entry name" value="ChlI"/>
    <property type="match status" value="1"/>
</dbReference>
<dbReference type="PRINTS" id="PR01657">
    <property type="entry name" value="MCMFAMILY"/>
</dbReference>
<dbReference type="Pfam" id="PF01078">
    <property type="entry name" value="Mg_chelatase"/>
    <property type="match status" value="1"/>
</dbReference>
<proteinExistence type="inferred from homology"/>
<dbReference type="Proteomes" id="UP001596031">
    <property type="component" value="Unassembled WGS sequence"/>
</dbReference>
<gene>
    <name evidence="5" type="ORF">ACFPOU_21395</name>
</gene>
<name>A0ABW0PLZ4_9BURK</name>
<dbReference type="SUPFAM" id="SSF52540">
    <property type="entry name" value="P-loop containing nucleoside triphosphate hydrolases"/>
    <property type="match status" value="1"/>
</dbReference>
<organism evidence="5 6">
    <name type="scientific">Massilia jejuensis</name>
    <dbReference type="NCBI Taxonomy" id="648894"/>
    <lineage>
        <taxon>Bacteria</taxon>
        <taxon>Pseudomonadati</taxon>
        <taxon>Pseudomonadota</taxon>
        <taxon>Betaproteobacteria</taxon>
        <taxon>Burkholderiales</taxon>
        <taxon>Oxalobacteraceae</taxon>
        <taxon>Telluria group</taxon>
        <taxon>Massilia</taxon>
    </lineage>
</organism>
<evidence type="ECO:0000256" key="3">
    <source>
        <dbReference type="ARBA" id="ARBA00022840"/>
    </source>
</evidence>
<sequence>MSLAVLRSRALSGMQAHPVSVEVHLANGLPGLAIVGLPDAEVREAKDRVRAALQNVGFEMPARRITVNLAPADLPKESGRFDLPIALGILAASGQIPAKELDRYEFAGELSLSGQLRPVRGALAMTFAIGRGGGDTCRAFILPRASADEAALVADAAVYPADTLLQVCAHFAATDDGARLTRYRNERQGQAVCYPDFSDVKGQQHAKRAFEIAAAGHHSLLLMGPPGAGKSMLAARFPGLLPPMTDEEALEAAAVQSLNGSFSAARWRVRPFRSPHHTSSGVALVGGGGVPRPGEVSLAHCGVLFLDELPEFDRKVLEVLRQPLESGRITISRAAQQADFPARFQLIAAMNPCPCGWRGHPSGRCHCTDETAARYRDRISGPLLDRIDMQIEVSAMSPDAMGARADGEPSVAIAARVEHAHAMQLARQGKPNQRLNTHEIERYCALDPASGHTLRSAMSLMNWSARAYHRVLKVARTIADLAGAPAIGAAHIAEAVQYRRGLQER</sequence>
<evidence type="ECO:0000256" key="1">
    <source>
        <dbReference type="ARBA" id="ARBA00006354"/>
    </source>
</evidence>
<evidence type="ECO:0000313" key="5">
    <source>
        <dbReference type="EMBL" id="MFC5513661.1"/>
    </source>
</evidence>
<dbReference type="InterPro" id="IPR014721">
    <property type="entry name" value="Ribsml_uS5_D2-typ_fold_subgr"/>
</dbReference>
<dbReference type="SUPFAM" id="SSF54211">
    <property type="entry name" value="Ribosomal protein S5 domain 2-like"/>
    <property type="match status" value="1"/>
</dbReference>
<keyword evidence="3" id="KW-0067">ATP-binding</keyword>
<accession>A0ABW0PLZ4</accession>
<protein>
    <submittedName>
        <fullName evidence="5">YifB family Mg chelatase-like AAA ATPase</fullName>
    </submittedName>
</protein>
<dbReference type="InterPro" id="IPR001208">
    <property type="entry name" value="MCM_dom"/>
</dbReference>
<keyword evidence="2" id="KW-0547">Nucleotide-binding</keyword>
<keyword evidence="6" id="KW-1185">Reference proteome</keyword>
<feature type="domain" description="AAA+ ATPase" evidence="4">
    <location>
        <begin position="216"/>
        <end position="397"/>
    </location>
</feature>
<dbReference type="Gene3D" id="3.40.50.300">
    <property type="entry name" value="P-loop containing nucleotide triphosphate hydrolases"/>
    <property type="match status" value="1"/>
</dbReference>
<evidence type="ECO:0000313" key="6">
    <source>
        <dbReference type="Proteomes" id="UP001596031"/>
    </source>
</evidence>
<dbReference type="Pfam" id="PF13335">
    <property type="entry name" value="Mg_chelatase_C"/>
    <property type="match status" value="1"/>
</dbReference>
<dbReference type="RefSeq" id="WP_379726241.1">
    <property type="nucleotide sequence ID" value="NZ_JBHSMS010000074.1"/>
</dbReference>
<reference evidence="6" key="1">
    <citation type="journal article" date="2019" name="Int. J. Syst. Evol. Microbiol.">
        <title>The Global Catalogue of Microorganisms (GCM) 10K type strain sequencing project: providing services to taxonomists for standard genome sequencing and annotation.</title>
        <authorList>
            <consortium name="The Broad Institute Genomics Platform"/>
            <consortium name="The Broad Institute Genome Sequencing Center for Infectious Disease"/>
            <person name="Wu L."/>
            <person name="Ma J."/>
        </authorList>
    </citation>
    <scope>NUCLEOTIDE SEQUENCE [LARGE SCALE GENOMIC DNA]</scope>
    <source>
        <strain evidence="6">CCUG 38813</strain>
    </source>
</reference>
<dbReference type="InterPro" id="IPR045006">
    <property type="entry name" value="CHLI-like"/>
</dbReference>